<evidence type="ECO:0000256" key="1">
    <source>
        <dbReference type="ARBA" id="ARBA00005194"/>
    </source>
</evidence>
<reference evidence="15 16" key="1">
    <citation type="journal article" date="2016" name="Nat. Commun.">
        <title>Thousands of microbial genomes shed light on interconnected biogeochemical processes in an aquifer system.</title>
        <authorList>
            <person name="Anantharaman K."/>
            <person name="Brown C.T."/>
            <person name="Hug L.A."/>
            <person name="Sharon I."/>
            <person name="Castelle C.J."/>
            <person name="Probst A.J."/>
            <person name="Thomas B.C."/>
            <person name="Singh A."/>
            <person name="Wilkins M.J."/>
            <person name="Karaoz U."/>
            <person name="Brodie E.L."/>
            <person name="Williams K.H."/>
            <person name="Hubbard S.S."/>
            <person name="Banfield J.F."/>
        </authorList>
    </citation>
    <scope>NUCLEOTIDE SEQUENCE [LARGE SCALE GENOMIC DNA]</scope>
</reference>
<protein>
    <recommendedName>
        <fullName evidence="3 13">3-oxoacyl-[acyl-carrier-protein] reductase</fullName>
        <ecNumber evidence="3 13">1.1.1.100</ecNumber>
    </recommendedName>
</protein>
<evidence type="ECO:0000256" key="9">
    <source>
        <dbReference type="ARBA" id="ARBA00023160"/>
    </source>
</evidence>
<gene>
    <name evidence="15" type="ORF">A2462_08375</name>
</gene>
<dbReference type="FunFam" id="3.40.50.720:FF:000037">
    <property type="entry name" value="3-oxoacyl-[acyl-carrier-protein] reductase FabG"/>
    <property type="match status" value="1"/>
</dbReference>
<dbReference type="GO" id="GO:0004316">
    <property type="term" value="F:3-oxoacyl-[acyl-carrier-protein] reductase (NADPH) activity"/>
    <property type="evidence" value="ECO:0007669"/>
    <property type="project" value="UniProtKB-UniRule"/>
</dbReference>
<dbReference type="UniPathway" id="UPA00094"/>
<comment type="pathway">
    <text evidence="1 13">Lipid metabolism; fatty acid biosynthesis.</text>
</comment>
<keyword evidence="6 12" id="KW-0521">NADP</keyword>
<dbReference type="PANTHER" id="PTHR42760">
    <property type="entry name" value="SHORT-CHAIN DEHYDROGENASES/REDUCTASES FAMILY MEMBER"/>
    <property type="match status" value="1"/>
</dbReference>
<dbReference type="EMBL" id="MEUI01000005">
    <property type="protein sequence ID" value="OGC35242.1"/>
    <property type="molecule type" value="Genomic_DNA"/>
</dbReference>
<dbReference type="GO" id="GO:0051287">
    <property type="term" value="F:NAD binding"/>
    <property type="evidence" value="ECO:0007669"/>
    <property type="project" value="UniProtKB-UniRule"/>
</dbReference>
<keyword evidence="8 13" id="KW-0443">Lipid metabolism</keyword>
<dbReference type="SUPFAM" id="SSF51735">
    <property type="entry name" value="NAD(P)-binding Rossmann-fold domains"/>
    <property type="match status" value="1"/>
</dbReference>
<comment type="caution">
    <text evidence="15">The sequence shown here is derived from an EMBL/GenBank/DDBJ whole genome shotgun (WGS) entry which is preliminary data.</text>
</comment>
<dbReference type="Proteomes" id="UP000177309">
    <property type="component" value="Unassembled WGS sequence"/>
</dbReference>
<dbReference type="InterPro" id="IPR011284">
    <property type="entry name" value="3oxo_ACP_reduc"/>
</dbReference>
<keyword evidence="4 13" id="KW-0444">Lipid biosynthesis</keyword>
<dbReference type="SMART" id="SM00822">
    <property type="entry name" value="PKS_KR"/>
    <property type="match status" value="1"/>
</dbReference>
<dbReference type="NCBIfam" id="NF009466">
    <property type="entry name" value="PRK12826.1-2"/>
    <property type="match status" value="1"/>
</dbReference>
<evidence type="ECO:0000259" key="14">
    <source>
        <dbReference type="SMART" id="SM00822"/>
    </source>
</evidence>
<sequence>MKLKDKVALITGSAQGIGKSIAQAMAAEGAKVVISDVNLELAEQTAQEFGPDTLALKLNVADNNEVDATIKQIVEKLGRLDIVVNNAGITKDGLLIRMKKEDWDAVININLSGVFNVAKAAAIVMMKQRSGKIVNIASIVGQMGNFGQANYSASKAGVIGFTKTAAKELASRGVTVNAIAPGFIKTAMTDKIPNEIKQKMLEQIPLGKLGLPEDIAKAAVFLASSDADYITGQVLAVNGGMYM</sequence>
<evidence type="ECO:0000256" key="7">
    <source>
        <dbReference type="ARBA" id="ARBA00023002"/>
    </source>
</evidence>
<dbReference type="InterPro" id="IPR002347">
    <property type="entry name" value="SDR_fam"/>
</dbReference>
<feature type="binding site" evidence="12">
    <location>
        <position position="86"/>
    </location>
    <ligand>
        <name>NADP(+)</name>
        <dbReference type="ChEBI" id="CHEBI:58349"/>
    </ligand>
</feature>
<dbReference type="NCBIfam" id="TIGR01830">
    <property type="entry name" value="3oxo_ACP_reduc"/>
    <property type="match status" value="1"/>
</dbReference>
<evidence type="ECO:0000256" key="12">
    <source>
        <dbReference type="PIRSR" id="PIRSR611284-2"/>
    </source>
</evidence>
<evidence type="ECO:0000256" key="5">
    <source>
        <dbReference type="ARBA" id="ARBA00022832"/>
    </source>
</evidence>
<dbReference type="AlphaFoldDB" id="A0A1F4TR76"/>
<evidence type="ECO:0000256" key="4">
    <source>
        <dbReference type="ARBA" id="ARBA00022516"/>
    </source>
</evidence>
<dbReference type="NCBIfam" id="NF009464">
    <property type="entry name" value="PRK12824.1"/>
    <property type="match status" value="1"/>
</dbReference>
<dbReference type="NCBIfam" id="NF005559">
    <property type="entry name" value="PRK07231.1"/>
    <property type="match status" value="1"/>
</dbReference>
<evidence type="ECO:0000256" key="8">
    <source>
        <dbReference type="ARBA" id="ARBA00023098"/>
    </source>
</evidence>
<dbReference type="GO" id="GO:0030497">
    <property type="term" value="P:fatty acid elongation"/>
    <property type="evidence" value="ECO:0007669"/>
    <property type="project" value="TreeGrafter"/>
</dbReference>
<dbReference type="PANTHER" id="PTHR42760:SF40">
    <property type="entry name" value="3-OXOACYL-[ACYL-CARRIER-PROTEIN] REDUCTASE, CHLOROPLASTIC"/>
    <property type="match status" value="1"/>
</dbReference>
<evidence type="ECO:0000256" key="6">
    <source>
        <dbReference type="ARBA" id="ARBA00022857"/>
    </source>
</evidence>
<evidence type="ECO:0000256" key="3">
    <source>
        <dbReference type="ARBA" id="ARBA00012948"/>
    </source>
</evidence>
<comment type="function">
    <text evidence="13">Catalyzes the NADPH-dependent reduction of beta-ketoacyl-ACP substrates to beta-hydroxyacyl-ACP products, the first reductive step in the elongation cycle of fatty acid biosynthesis.</text>
</comment>
<feature type="binding site" evidence="12">
    <location>
        <position position="184"/>
    </location>
    <ligand>
        <name>NADP(+)</name>
        <dbReference type="ChEBI" id="CHEBI:58349"/>
    </ligand>
</feature>
<evidence type="ECO:0000256" key="2">
    <source>
        <dbReference type="ARBA" id="ARBA00006484"/>
    </source>
</evidence>
<dbReference type="Pfam" id="PF13561">
    <property type="entry name" value="adh_short_C2"/>
    <property type="match status" value="1"/>
</dbReference>
<dbReference type="EC" id="1.1.1.100" evidence="3 13"/>
<keyword evidence="5 13" id="KW-0276">Fatty acid metabolism</keyword>
<dbReference type="PRINTS" id="PR00080">
    <property type="entry name" value="SDRFAMILY"/>
</dbReference>
<evidence type="ECO:0000256" key="10">
    <source>
        <dbReference type="ARBA" id="ARBA00048508"/>
    </source>
</evidence>
<comment type="catalytic activity">
    <reaction evidence="10 13">
        <text>a (3R)-hydroxyacyl-[ACP] + NADP(+) = a 3-oxoacyl-[ACP] + NADPH + H(+)</text>
        <dbReference type="Rhea" id="RHEA:17397"/>
        <dbReference type="Rhea" id="RHEA-COMP:9916"/>
        <dbReference type="Rhea" id="RHEA-COMP:9945"/>
        <dbReference type="ChEBI" id="CHEBI:15378"/>
        <dbReference type="ChEBI" id="CHEBI:57783"/>
        <dbReference type="ChEBI" id="CHEBI:58349"/>
        <dbReference type="ChEBI" id="CHEBI:78776"/>
        <dbReference type="ChEBI" id="CHEBI:78827"/>
        <dbReference type="EC" id="1.1.1.100"/>
    </reaction>
</comment>
<dbReference type="PRINTS" id="PR00081">
    <property type="entry name" value="GDHRDH"/>
</dbReference>
<evidence type="ECO:0000256" key="11">
    <source>
        <dbReference type="PIRSR" id="PIRSR611284-1"/>
    </source>
</evidence>
<keyword evidence="9 13" id="KW-0275">Fatty acid biosynthesis</keyword>
<dbReference type="InterPro" id="IPR057326">
    <property type="entry name" value="KR_dom"/>
</dbReference>
<evidence type="ECO:0000313" key="15">
    <source>
        <dbReference type="EMBL" id="OGC35242.1"/>
    </source>
</evidence>
<comment type="similarity">
    <text evidence="2 13">Belongs to the short-chain dehydrogenases/reductases (SDR) family.</text>
</comment>
<accession>A0A1F4TR76</accession>
<dbReference type="PROSITE" id="PS00061">
    <property type="entry name" value="ADH_SHORT"/>
    <property type="match status" value="1"/>
</dbReference>
<organism evidence="15 16">
    <name type="scientific">candidate division WOR-1 bacterium RIFOXYC2_FULL_41_25</name>
    <dbReference type="NCBI Taxonomy" id="1802586"/>
    <lineage>
        <taxon>Bacteria</taxon>
        <taxon>Bacillati</taxon>
        <taxon>Saganbacteria</taxon>
    </lineage>
</organism>
<evidence type="ECO:0000256" key="13">
    <source>
        <dbReference type="RuleBase" id="RU366074"/>
    </source>
</evidence>
<feature type="active site" description="Proton acceptor" evidence="11">
    <location>
        <position position="151"/>
    </location>
</feature>
<keyword evidence="7 13" id="KW-0560">Oxidoreductase</keyword>
<dbReference type="InterPro" id="IPR020904">
    <property type="entry name" value="Sc_DH/Rdtase_CS"/>
</dbReference>
<feature type="binding site" evidence="12">
    <location>
        <begin position="151"/>
        <end position="155"/>
    </location>
    <ligand>
        <name>NADP(+)</name>
        <dbReference type="ChEBI" id="CHEBI:58349"/>
    </ligand>
</feature>
<evidence type="ECO:0000313" key="16">
    <source>
        <dbReference type="Proteomes" id="UP000177309"/>
    </source>
</evidence>
<comment type="subunit">
    <text evidence="13">Homotetramer.</text>
</comment>
<proteinExistence type="inferred from homology"/>
<feature type="binding site" evidence="12">
    <location>
        <begin position="59"/>
        <end position="60"/>
    </location>
    <ligand>
        <name>NADP(+)</name>
        <dbReference type="ChEBI" id="CHEBI:58349"/>
    </ligand>
</feature>
<feature type="domain" description="Ketoreductase" evidence="14">
    <location>
        <begin position="6"/>
        <end position="182"/>
    </location>
</feature>
<dbReference type="Gene3D" id="3.40.50.720">
    <property type="entry name" value="NAD(P)-binding Rossmann-like Domain"/>
    <property type="match status" value="1"/>
</dbReference>
<dbReference type="CDD" id="cd05333">
    <property type="entry name" value="BKR_SDR_c"/>
    <property type="match status" value="1"/>
</dbReference>
<dbReference type="InterPro" id="IPR036291">
    <property type="entry name" value="NAD(P)-bd_dom_sf"/>
</dbReference>
<dbReference type="NCBIfam" id="NF004198">
    <property type="entry name" value="PRK05653.1-3"/>
    <property type="match status" value="1"/>
</dbReference>
<name>A0A1F4TR76_UNCSA</name>